<evidence type="ECO:0000256" key="2">
    <source>
        <dbReference type="ARBA" id="ARBA00004721"/>
    </source>
</evidence>
<dbReference type="EMBL" id="RCNU01000002">
    <property type="protein sequence ID" value="RWQ97500.1"/>
    <property type="molecule type" value="Genomic_DNA"/>
</dbReference>
<organism evidence="9 10">
    <name type="scientific">Byssochlamys spectabilis</name>
    <name type="common">Paecilomyces variotii</name>
    <dbReference type="NCBI Taxonomy" id="264951"/>
    <lineage>
        <taxon>Eukaryota</taxon>
        <taxon>Fungi</taxon>
        <taxon>Dikarya</taxon>
        <taxon>Ascomycota</taxon>
        <taxon>Pezizomycotina</taxon>
        <taxon>Eurotiomycetes</taxon>
        <taxon>Eurotiomycetidae</taxon>
        <taxon>Eurotiales</taxon>
        <taxon>Thermoascaceae</taxon>
        <taxon>Paecilomyces</taxon>
    </lineage>
</organism>
<dbReference type="VEuPathDB" id="FungiDB:C8Q69DRAFT_397399"/>
<evidence type="ECO:0000256" key="8">
    <source>
        <dbReference type="SAM" id="MobiDB-lite"/>
    </source>
</evidence>
<evidence type="ECO:0000256" key="6">
    <source>
        <dbReference type="ARBA" id="ARBA00022857"/>
    </source>
</evidence>
<dbReference type="SUPFAM" id="SSF51905">
    <property type="entry name" value="FAD/NAD(P)-binding domain"/>
    <property type="match status" value="2"/>
</dbReference>
<comment type="similarity">
    <text evidence="3">Belongs to the FAD-binding monooxygenase family.</text>
</comment>
<evidence type="ECO:0000256" key="4">
    <source>
        <dbReference type="ARBA" id="ARBA00022630"/>
    </source>
</evidence>
<dbReference type="Gene3D" id="3.50.50.60">
    <property type="entry name" value="FAD/NAD(P)-binding domain"/>
    <property type="match status" value="3"/>
</dbReference>
<name>A0A443I0B8_BYSSP</name>
<sequence>MVRSPKSVSETCDPSPVRQEQIHRKYAEERSKRLRAEGVGQYVNLNTTDDLRLKRFLHDPWDQRAESPIRLQPGARYKIAIMGAGYGGLLYATRLLDSDAGLEPQDLVIIDTAAGFGGTWYWNRYPGLMCDTESYIYMPLLEETGYIPKHKYSYGEELREHAERIAKQWKIDDRAIFRTELHRCTWNDDRSEWIVDLTQRSPSPDGVSTSGTISAGFVILSPGLLNRPKLPRIPGLGTFNGPNFLAARWDYAATGGSPSRQELDQLQDKKVGIVGTGATAVQIVPVLAKWCNQLYVFQRTPASVDVRGQRQTELDEWAYKIRTGPGWQQTRRRNFLAFGANTEPSEPVDMVSDGWTRFPSYCVLTGCPAAMNVTMETATEYISEMHRLDLIRSDIIRERVSAVVKDEITAAKLKAWYPGWCKRPTFHDEYLEAFNRPNVHLIDTDGRGLDRIVDTGIIANGKMHDLDLIVFSTGFEAGTFGSPAQRCGAQVFGRGGRSMDAKWADPRTADSQISLTVHGICARDFPNMFFTSSNQAGIASVFTPTLDAFSKHAAFIISKSLKRLKDTRREGDSSIEHTVVVEPTSEAETVWANRVLSAAASLAPIGGCTPSYFNAESKIDSMPIHDQIKAAATTRWPAGLNDFVLQLEGLWSANDDSDFDINIVRKGLD</sequence>
<dbReference type="RefSeq" id="XP_028487145.1">
    <property type="nucleotide sequence ID" value="XM_028627773.1"/>
</dbReference>
<comment type="pathway">
    <text evidence="2">Secondary metabolite biosynthesis; terpenoid biosynthesis.</text>
</comment>
<reference evidence="9 10" key="1">
    <citation type="journal article" date="2018" name="Front. Microbiol.">
        <title>Genomic and genetic insights into a cosmopolitan fungus, Paecilomyces variotii (Eurotiales).</title>
        <authorList>
            <person name="Urquhart A.S."/>
            <person name="Mondo S.J."/>
            <person name="Makela M.R."/>
            <person name="Hane J.K."/>
            <person name="Wiebenga A."/>
            <person name="He G."/>
            <person name="Mihaltcheva S."/>
            <person name="Pangilinan J."/>
            <person name="Lipzen A."/>
            <person name="Barry K."/>
            <person name="de Vries R.P."/>
            <person name="Grigoriev I.V."/>
            <person name="Idnurm A."/>
        </authorList>
    </citation>
    <scope>NUCLEOTIDE SEQUENCE [LARGE SCALE GENOMIC DNA]</scope>
    <source>
        <strain evidence="9 10">CBS 101075</strain>
    </source>
</reference>
<gene>
    <name evidence="9" type="ORF">C8Q69DRAFT_397399</name>
</gene>
<dbReference type="AlphaFoldDB" id="A0A443I0B8"/>
<feature type="region of interest" description="Disordered" evidence="8">
    <location>
        <begin position="1"/>
        <end position="20"/>
    </location>
</feature>
<comment type="cofactor">
    <cofactor evidence="1">
        <name>FAD</name>
        <dbReference type="ChEBI" id="CHEBI:57692"/>
    </cofactor>
</comment>
<dbReference type="Proteomes" id="UP000283841">
    <property type="component" value="Unassembled WGS sequence"/>
</dbReference>
<protein>
    <submittedName>
        <fullName evidence="9">Monooxygenase</fullName>
    </submittedName>
</protein>
<dbReference type="PANTHER" id="PTHR43098:SF2">
    <property type="entry name" value="FAD-BINDING MONOOXYGENASE AUSB-RELATED"/>
    <property type="match status" value="1"/>
</dbReference>
<comment type="caution">
    <text evidence="9">The sequence shown here is derived from an EMBL/GenBank/DDBJ whole genome shotgun (WGS) entry which is preliminary data.</text>
</comment>
<evidence type="ECO:0000256" key="3">
    <source>
        <dbReference type="ARBA" id="ARBA00010139"/>
    </source>
</evidence>
<evidence type="ECO:0000313" key="10">
    <source>
        <dbReference type="Proteomes" id="UP000283841"/>
    </source>
</evidence>
<dbReference type="GO" id="GO:0004497">
    <property type="term" value="F:monooxygenase activity"/>
    <property type="evidence" value="ECO:0007669"/>
    <property type="project" value="UniProtKB-KW"/>
</dbReference>
<evidence type="ECO:0000256" key="5">
    <source>
        <dbReference type="ARBA" id="ARBA00022827"/>
    </source>
</evidence>
<proteinExistence type="inferred from homology"/>
<dbReference type="STRING" id="264951.A0A443I0B8"/>
<dbReference type="GeneID" id="39597050"/>
<keyword evidence="4" id="KW-0285">Flavoprotein</keyword>
<dbReference type="InterPro" id="IPR036188">
    <property type="entry name" value="FAD/NAD-bd_sf"/>
</dbReference>
<keyword evidence="9" id="KW-0503">Monooxygenase</keyword>
<evidence type="ECO:0000256" key="7">
    <source>
        <dbReference type="ARBA" id="ARBA00023002"/>
    </source>
</evidence>
<evidence type="ECO:0000256" key="1">
    <source>
        <dbReference type="ARBA" id="ARBA00001974"/>
    </source>
</evidence>
<keyword evidence="10" id="KW-1185">Reference proteome</keyword>
<accession>A0A443I0B8</accession>
<keyword evidence="6" id="KW-0521">NADP</keyword>
<dbReference type="PANTHER" id="PTHR43098">
    <property type="entry name" value="L-ORNITHINE N(5)-MONOOXYGENASE-RELATED"/>
    <property type="match status" value="1"/>
</dbReference>
<keyword evidence="7" id="KW-0560">Oxidoreductase</keyword>
<feature type="compositionally biased region" description="Polar residues" evidence="8">
    <location>
        <begin position="1"/>
        <end position="12"/>
    </location>
</feature>
<dbReference type="InterPro" id="IPR050775">
    <property type="entry name" value="FAD-binding_Monooxygenases"/>
</dbReference>
<evidence type="ECO:0000313" key="9">
    <source>
        <dbReference type="EMBL" id="RWQ97500.1"/>
    </source>
</evidence>
<keyword evidence="5" id="KW-0274">FAD</keyword>